<keyword evidence="2" id="KW-0092">Biotin</keyword>
<dbReference type="SUPFAM" id="SSF51230">
    <property type="entry name" value="Single hybrid motif"/>
    <property type="match status" value="1"/>
</dbReference>
<proteinExistence type="predicted"/>
<dbReference type="GO" id="GO:0006633">
    <property type="term" value="P:fatty acid biosynthetic process"/>
    <property type="evidence" value="ECO:0007669"/>
    <property type="project" value="UniProtKB-UniPathway"/>
</dbReference>
<name>A0A2N5Y081_9GAMM</name>
<comment type="function">
    <text evidence="1 2">This protein is a component of the acetyl coenzyme A carboxylase complex; first, biotin carboxylase catalyzes the carboxylation of the carrier protein and then the transcarboxylase transfers the carboxyl group to form malonyl-CoA.</text>
</comment>
<evidence type="ECO:0000256" key="2">
    <source>
        <dbReference type="RuleBase" id="RU364072"/>
    </source>
</evidence>
<evidence type="ECO:0000256" key="1">
    <source>
        <dbReference type="ARBA" id="ARBA00003761"/>
    </source>
</evidence>
<accession>A0A2N5Y081</accession>
<sequence length="189" mass="20545">MPGAQQNQFHQQRTTDMKNVTADEIKNLIQIFDDSEWQELALQVEDFRIFLSRDPNSAGAPWQGAQTAQVPATTVAPAPATAPQQPLGSAAAAQPTAAPVVESTLVPDNCVVVKAPNLGIFYRAPKPGAASYVELGAEVDNETEICLIEVMKLFTPVHAGMRGIIRHICVEDGDMVEFDQPLFYIEPTE</sequence>
<feature type="domain" description="Lipoyl-binding" evidence="3">
    <location>
        <begin position="110"/>
        <end position="186"/>
    </location>
</feature>
<keyword evidence="2" id="KW-0444">Lipid biosynthesis</keyword>
<dbReference type="GO" id="GO:0003989">
    <property type="term" value="F:acetyl-CoA carboxylase activity"/>
    <property type="evidence" value="ECO:0007669"/>
    <property type="project" value="InterPro"/>
</dbReference>
<dbReference type="CDD" id="cd06850">
    <property type="entry name" value="biotinyl_domain"/>
    <property type="match status" value="1"/>
</dbReference>
<gene>
    <name evidence="4" type="ORF">CWI75_13625</name>
</gene>
<evidence type="ECO:0000313" key="4">
    <source>
        <dbReference type="EMBL" id="PLW81783.1"/>
    </source>
</evidence>
<dbReference type="Gene3D" id="2.40.50.100">
    <property type="match status" value="1"/>
</dbReference>
<comment type="pathway">
    <text evidence="2">Lipid metabolism; fatty acid biosynthesis.</text>
</comment>
<dbReference type="Proteomes" id="UP000234845">
    <property type="component" value="Unassembled WGS sequence"/>
</dbReference>
<dbReference type="InterPro" id="IPR011053">
    <property type="entry name" value="Single_hybrid_motif"/>
</dbReference>
<evidence type="ECO:0000259" key="3">
    <source>
        <dbReference type="PROSITE" id="PS50968"/>
    </source>
</evidence>
<dbReference type="UniPathway" id="UPA00094"/>
<dbReference type="PRINTS" id="PR01071">
    <property type="entry name" value="ACOABIOTINCC"/>
</dbReference>
<dbReference type="AlphaFoldDB" id="A0A2N5Y081"/>
<keyword evidence="2" id="KW-0276">Fatty acid metabolism</keyword>
<dbReference type="InterPro" id="IPR001249">
    <property type="entry name" value="AcCoA_biotinCC"/>
</dbReference>
<evidence type="ECO:0000313" key="5">
    <source>
        <dbReference type="Proteomes" id="UP000234845"/>
    </source>
</evidence>
<reference evidence="5" key="1">
    <citation type="submission" date="2017-11" db="EMBL/GenBank/DDBJ databases">
        <title>The draft genome sequence of Chromatocurvus sp. F02.</title>
        <authorList>
            <person name="Du Z.-J."/>
            <person name="Chang Y.-Q."/>
        </authorList>
    </citation>
    <scope>NUCLEOTIDE SEQUENCE [LARGE SCALE GENOMIC DNA]</scope>
    <source>
        <strain evidence="5">F02</strain>
    </source>
</reference>
<protein>
    <recommendedName>
        <fullName evidence="2">Biotin carboxyl carrier protein of acetyl-CoA carboxylase</fullName>
    </recommendedName>
</protein>
<dbReference type="EMBL" id="PKLZ01000010">
    <property type="protein sequence ID" value="PLW81783.1"/>
    <property type="molecule type" value="Genomic_DNA"/>
</dbReference>
<dbReference type="PROSITE" id="PS50968">
    <property type="entry name" value="BIOTINYL_LIPOYL"/>
    <property type="match status" value="1"/>
</dbReference>
<comment type="caution">
    <text evidence="4">The sequence shown here is derived from an EMBL/GenBank/DDBJ whole genome shotgun (WGS) entry which is preliminary data.</text>
</comment>
<keyword evidence="2" id="KW-0443">Lipid metabolism</keyword>
<keyword evidence="2" id="KW-0275">Fatty acid biosynthesis</keyword>
<keyword evidence="5" id="KW-1185">Reference proteome</keyword>
<dbReference type="Pfam" id="PF00364">
    <property type="entry name" value="Biotin_lipoyl"/>
    <property type="match status" value="1"/>
</dbReference>
<dbReference type="GO" id="GO:0009317">
    <property type="term" value="C:acetyl-CoA carboxylase complex"/>
    <property type="evidence" value="ECO:0007669"/>
    <property type="project" value="InterPro"/>
</dbReference>
<dbReference type="InterPro" id="IPR000089">
    <property type="entry name" value="Biotin_lipoyl"/>
</dbReference>
<organism evidence="4 5">
    <name type="scientific">Kineobactrum sediminis</name>
    <dbReference type="NCBI Taxonomy" id="1905677"/>
    <lineage>
        <taxon>Bacteria</taxon>
        <taxon>Pseudomonadati</taxon>
        <taxon>Pseudomonadota</taxon>
        <taxon>Gammaproteobacteria</taxon>
        <taxon>Cellvibrionales</taxon>
        <taxon>Halieaceae</taxon>
        <taxon>Kineobactrum</taxon>
    </lineage>
</organism>